<name>A0A0E0C0S7_9ORYZ</name>
<reference evidence="2" key="1">
    <citation type="submission" date="2015-04" db="UniProtKB">
        <authorList>
            <consortium name="EnsemblPlants"/>
        </authorList>
    </citation>
    <scope>IDENTIFICATION</scope>
</reference>
<dbReference type="HOGENOM" id="CLU_2389848_0_0_1"/>
<evidence type="ECO:0000256" key="1">
    <source>
        <dbReference type="SAM" id="MobiDB-lite"/>
    </source>
</evidence>
<dbReference type="Proteomes" id="UP000008021">
    <property type="component" value="Chromosome 1"/>
</dbReference>
<sequence>MTERELICLFVGHGRVVTAPAAGGRDEARGARRRRRRSTAGVRRFLDLGREVVEERSGIQDSRERQIDCSWGSQTRGGCTKSGREATNFSAADA</sequence>
<evidence type="ECO:0000313" key="2">
    <source>
        <dbReference type="EnsemblPlants" id="OMERI01G11310.1"/>
    </source>
</evidence>
<proteinExistence type="predicted"/>
<keyword evidence="3" id="KW-1185">Reference proteome</keyword>
<organism evidence="2">
    <name type="scientific">Oryza meridionalis</name>
    <dbReference type="NCBI Taxonomy" id="40149"/>
    <lineage>
        <taxon>Eukaryota</taxon>
        <taxon>Viridiplantae</taxon>
        <taxon>Streptophyta</taxon>
        <taxon>Embryophyta</taxon>
        <taxon>Tracheophyta</taxon>
        <taxon>Spermatophyta</taxon>
        <taxon>Magnoliopsida</taxon>
        <taxon>Liliopsida</taxon>
        <taxon>Poales</taxon>
        <taxon>Poaceae</taxon>
        <taxon>BOP clade</taxon>
        <taxon>Oryzoideae</taxon>
        <taxon>Oryzeae</taxon>
        <taxon>Oryzinae</taxon>
        <taxon>Oryza</taxon>
    </lineage>
</organism>
<accession>A0A0E0C0S7</accession>
<feature type="region of interest" description="Disordered" evidence="1">
    <location>
        <begin position="72"/>
        <end position="94"/>
    </location>
</feature>
<feature type="compositionally biased region" description="Polar residues" evidence="1">
    <location>
        <begin position="85"/>
        <end position="94"/>
    </location>
</feature>
<reference evidence="2" key="2">
    <citation type="submission" date="2018-05" db="EMBL/GenBank/DDBJ databases">
        <title>OmerRS3 (Oryza meridionalis Reference Sequence Version 3).</title>
        <authorList>
            <person name="Zhang J."/>
            <person name="Kudrna D."/>
            <person name="Lee S."/>
            <person name="Talag J."/>
            <person name="Welchert J."/>
            <person name="Wing R.A."/>
        </authorList>
    </citation>
    <scope>NUCLEOTIDE SEQUENCE [LARGE SCALE GENOMIC DNA]</scope>
    <source>
        <strain evidence="2">cv. OR44</strain>
    </source>
</reference>
<evidence type="ECO:0000313" key="3">
    <source>
        <dbReference type="Proteomes" id="UP000008021"/>
    </source>
</evidence>
<dbReference type="Gramene" id="OMERI01G11310.1">
    <property type="protein sequence ID" value="OMERI01G11310.1"/>
    <property type="gene ID" value="OMERI01G11310"/>
</dbReference>
<dbReference type="AlphaFoldDB" id="A0A0E0C0S7"/>
<dbReference type="EnsemblPlants" id="OMERI01G11310.1">
    <property type="protein sequence ID" value="OMERI01G11310.1"/>
    <property type="gene ID" value="OMERI01G11310"/>
</dbReference>
<protein>
    <submittedName>
        <fullName evidence="2">Uncharacterized protein</fullName>
    </submittedName>
</protein>